<dbReference type="Pfam" id="PF12420">
    <property type="entry name" value="DUF3671"/>
    <property type="match status" value="1"/>
</dbReference>
<dbReference type="InterPro" id="IPR022139">
    <property type="entry name" value="Fam-L/Fam-M-like_plasmodium"/>
</dbReference>
<evidence type="ECO:0000313" key="2">
    <source>
        <dbReference type="EMBL" id="KMZ91148.1"/>
    </source>
</evidence>
<feature type="transmembrane region" description="Helical" evidence="1">
    <location>
        <begin position="166"/>
        <end position="184"/>
    </location>
</feature>
<accession>A0A0J9VU73</accession>
<sequence length="198" mass="23290">MNTRIKYKTNVNRQHQKLINGRDNNTYENLKTAKPNNMESYLNSYKSRYSKKSGLKKLDCYYEKKLFSKMDKIEKIAKEKNFSKSRIKKIIYKKYGIPFIIICLLPLLVIIFPIMVDNGNYIKHKCKITIKNAVIGEGNVYSVDLKSVSHNDCTEIPYGCRYLNNLFFFALALMIVSFIIYTYIKVNKYQRIKSGMLK</sequence>
<keyword evidence="1" id="KW-1133">Transmembrane helix</keyword>
<protein>
    <recommendedName>
        <fullName evidence="4">Variable surface protein Vir35</fullName>
    </recommendedName>
</protein>
<feature type="transmembrane region" description="Helical" evidence="1">
    <location>
        <begin position="95"/>
        <end position="115"/>
    </location>
</feature>
<name>A0A0J9VU73_PLAVI</name>
<dbReference type="Proteomes" id="UP000053776">
    <property type="component" value="Unassembled WGS sequence"/>
</dbReference>
<evidence type="ECO:0000256" key="1">
    <source>
        <dbReference type="SAM" id="Phobius"/>
    </source>
</evidence>
<gene>
    <name evidence="2" type="ORF">PVMG_00022</name>
</gene>
<reference evidence="2 3" key="1">
    <citation type="submission" date="2011-08" db="EMBL/GenBank/DDBJ databases">
        <title>The Genome Sequence of Plasmodium vivax Mauritania I.</title>
        <authorList>
            <consortium name="The Broad Institute Genome Sequencing Platform"/>
            <consortium name="The Broad Institute Genome Sequencing Center for Infectious Disease"/>
            <person name="Neafsey D."/>
            <person name="Carlton J."/>
            <person name="Barnwell J."/>
            <person name="Collins W."/>
            <person name="Escalante A."/>
            <person name="Mullikin J."/>
            <person name="Saul A."/>
            <person name="Guigo R."/>
            <person name="Camara F."/>
            <person name="Young S.K."/>
            <person name="Zeng Q."/>
            <person name="Gargeya S."/>
            <person name="Fitzgerald M."/>
            <person name="Haas B."/>
            <person name="Abouelleil A."/>
            <person name="Alvarado L."/>
            <person name="Arachchi H.M."/>
            <person name="Berlin A."/>
            <person name="Brown A."/>
            <person name="Chapman S.B."/>
            <person name="Chen Z."/>
            <person name="Dunbar C."/>
            <person name="Freedman E."/>
            <person name="Gearin G."/>
            <person name="Gellesch M."/>
            <person name="Goldberg J."/>
            <person name="Griggs A."/>
            <person name="Gujja S."/>
            <person name="Heiman D."/>
            <person name="Howarth C."/>
            <person name="Larson L."/>
            <person name="Lui A."/>
            <person name="MacDonald P.J.P."/>
            <person name="Montmayeur A."/>
            <person name="Murphy C."/>
            <person name="Neiman D."/>
            <person name="Pearson M."/>
            <person name="Priest M."/>
            <person name="Roberts A."/>
            <person name="Saif S."/>
            <person name="Shea T."/>
            <person name="Shenoy N."/>
            <person name="Sisk P."/>
            <person name="Stolte C."/>
            <person name="Sykes S."/>
            <person name="Wortman J."/>
            <person name="Nusbaum C."/>
            <person name="Birren B."/>
        </authorList>
    </citation>
    <scope>NUCLEOTIDE SEQUENCE [LARGE SCALE GENOMIC DNA]</scope>
    <source>
        <strain evidence="2 3">Mauritania I</strain>
    </source>
</reference>
<proteinExistence type="predicted"/>
<dbReference type="AlphaFoldDB" id="A0A0J9VU73"/>
<keyword evidence="1" id="KW-0812">Transmembrane</keyword>
<keyword evidence="1" id="KW-0472">Membrane</keyword>
<evidence type="ECO:0008006" key="4">
    <source>
        <dbReference type="Google" id="ProtNLM"/>
    </source>
</evidence>
<organism evidence="2 3">
    <name type="scientific">Plasmodium vivax Mauritania I</name>
    <dbReference type="NCBI Taxonomy" id="1035515"/>
    <lineage>
        <taxon>Eukaryota</taxon>
        <taxon>Sar</taxon>
        <taxon>Alveolata</taxon>
        <taxon>Apicomplexa</taxon>
        <taxon>Aconoidasida</taxon>
        <taxon>Haemosporida</taxon>
        <taxon>Plasmodiidae</taxon>
        <taxon>Plasmodium</taxon>
        <taxon>Plasmodium (Plasmodium)</taxon>
    </lineage>
</organism>
<dbReference type="OrthoDB" id="388916at2759"/>
<dbReference type="EMBL" id="KQ235088">
    <property type="protein sequence ID" value="KMZ91148.1"/>
    <property type="molecule type" value="Genomic_DNA"/>
</dbReference>
<evidence type="ECO:0000313" key="3">
    <source>
        <dbReference type="Proteomes" id="UP000053776"/>
    </source>
</evidence>